<comment type="similarity">
    <text evidence="1">Belongs to the RNA polymerase beta chain family.</text>
</comment>
<evidence type="ECO:0000313" key="8">
    <source>
        <dbReference type="EMBL" id="KAJ6742866.1"/>
    </source>
</evidence>
<dbReference type="InterPro" id="IPR015712">
    <property type="entry name" value="DNA-dir_RNA_pol_su2"/>
</dbReference>
<name>A0A9Q0V6Z8_SALVM</name>
<reference evidence="8" key="1">
    <citation type="submission" date="2022-11" db="EMBL/GenBank/DDBJ databases">
        <authorList>
            <person name="Hyden B.L."/>
            <person name="Feng K."/>
            <person name="Yates T."/>
            <person name="Jawdy S."/>
            <person name="Smart L.B."/>
            <person name="Muchero W."/>
        </authorList>
    </citation>
    <scope>NUCLEOTIDE SEQUENCE</scope>
    <source>
        <tissue evidence="8">Shoot tip</tissue>
    </source>
</reference>
<dbReference type="InterPro" id="IPR007646">
    <property type="entry name" value="RNA_pol_Rpb2_4"/>
</dbReference>
<evidence type="ECO:0000313" key="9">
    <source>
        <dbReference type="Proteomes" id="UP001151529"/>
    </source>
</evidence>
<gene>
    <name evidence="8" type="ORF">OIU85_016900</name>
</gene>
<evidence type="ECO:0000256" key="5">
    <source>
        <dbReference type="ARBA" id="ARBA00022695"/>
    </source>
</evidence>
<dbReference type="GO" id="GO:0032549">
    <property type="term" value="F:ribonucleoside binding"/>
    <property type="evidence" value="ECO:0007669"/>
    <property type="project" value="InterPro"/>
</dbReference>
<dbReference type="EC" id="2.7.7.6" evidence="2"/>
<dbReference type="Pfam" id="PF04566">
    <property type="entry name" value="RNA_pol_Rpb2_4"/>
    <property type="match status" value="1"/>
</dbReference>
<dbReference type="PANTHER" id="PTHR20856">
    <property type="entry name" value="DNA-DIRECTED RNA POLYMERASE I SUBUNIT 2"/>
    <property type="match status" value="1"/>
</dbReference>
<comment type="caution">
    <text evidence="8">The sequence shown here is derived from an EMBL/GenBank/DDBJ whole genome shotgun (WGS) entry which is preliminary data.</text>
</comment>
<keyword evidence="6" id="KW-0804">Transcription</keyword>
<dbReference type="Gene3D" id="2.40.50.150">
    <property type="match status" value="1"/>
</dbReference>
<dbReference type="GO" id="GO:0003899">
    <property type="term" value="F:DNA-directed RNA polymerase activity"/>
    <property type="evidence" value="ECO:0007669"/>
    <property type="project" value="UniProtKB-EC"/>
</dbReference>
<accession>A0A9Q0V6Z8</accession>
<evidence type="ECO:0000256" key="4">
    <source>
        <dbReference type="ARBA" id="ARBA00022679"/>
    </source>
</evidence>
<dbReference type="SUPFAM" id="SSF64484">
    <property type="entry name" value="beta and beta-prime subunits of DNA dependent RNA-polymerase"/>
    <property type="match status" value="1"/>
</dbReference>
<dbReference type="GO" id="GO:0000428">
    <property type="term" value="C:DNA-directed RNA polymerase complex"/>
    <property type="evidence" value="ECO:0007669"/>
    <property type="project" value="UniProtKB-KW"/>
</dbReference>
<dbReference type="InterPro" id="IPR014724">
    <property type="entry name" value="RNA_pol_RPB2_OB-fold"/>
</dbReference>
<evidence type="ECO:0000256" key="3">
    <source>
        <dbReference type="ARBA" id="ARBA00022478"/>
    </source>
</evidence>
<evidence type="ECO:0000259" key="7">
    <source>
        <dbReference type="Pfam" id="PF04566"/>
    </source>
</evidence>
<reference evidence="8" key="2">
    <citation type="journal article" date="2023" name="Int. J. Mol. Sci.">
        <title>De Novo Assembly and Annotation of 11 Diverse Shrub Willow (Salix) Genomes Reveals Novel Gene Organization in Sex-Linked Regions.</title>
        <authorList>
            <person name="Hyden B."/>
            <person name="Feng K."/>
            <person name="Yates T.B."/>
            <person name="Jawdy S."/>
            <person name="Cereghino C."/>
            <person name="Smart L.B."/>
            <person name="Muchero W."/>
        </authorList>
    </citation>
    <scope>NUCLEOTIDE SEQUENCE [LARGE SCALE GENOMIC DNA]</scope>
    <source>
        <tissue evidence="8">Shoot tip</tissue>
    </source>
</reference>
<dbReference type="AlphaFoldDB" id="A0A9Q0V6Z8"/>
<keyword evidence="9" id="KW-1185">Reference proteome</keyword>
<organism evidence="8 9">
    <name type="scientific">Salix viminalis</name>
    <name type="common">Common osier</name>
    <name type="synonym">Basket willow</name>
    <dbReference type="NCBI Taxonomy" id="40686"/>
    <lineage>
        <taxon>Eukaryota</taxon>
        <taxon>Viridiplantae</taxon>
        <taxon>Streptophyta</taxon>
        <taxon>Embryophyta</taxon>
        <taxon>Tracheophyta</taxon>
        <taxon>Spermatophyta</taxon>
        <taxon>Magnoliopsida</taxon>
        <taxon>eudicotyledons</taxon>
        <taxon>Gunneridae</taxon>
        <taxon>Pentapetalae</taxon>
        <taxon>rosids</taxon>
        <taxon>fabids</taxon>
        <taxon>Malpighiales</taxon>
        <taxon>Salicaceae</taxon>
        <taxon>Saliceae</taxon>
        <taxon>Salix</taxon>
    </lineage>
</organism>
<protein>
    <recommendedName>
        <fullName evidence="2">DNA-directed RNA polymerase</fullName>
        <ecNumber evidence="2">2.7.7.6</ecNumber>
    </recommendedName>
</protein>
<sequence length="281" mass="31432">MVSFFQVDGKGLRSCGKSWVCKSTANNDRSVENKAAGSVHGKESLIDELFDSEMEKLVDDTYTKLDGKHKVFLNGEWVGVCKDSCLFVGKLRSMRRRRQLPYQVEIKRDEQQREVHTFSDAGRILRPRIVVEKLDKIKAFREGNYIFASLLDKGIIEFIGTEEEKDCCTAWGIKFSFRGYCGKQSMNAAKARVVLVKLQGGVDNKELTDKRRKSEDSITFGKIQSKIGRVDSLDNDGFPFIGANIQSGDIVIGKCAESGTDHSVKLKHTEKGHGPESGIVI</sequence>
<evidence type="ECO:0000256" key="1">
    <source>
        <dbReference type="ARBA" id="ARBA00006835"/>
    </source>
</evidence>
<proteinExistence type="inferred from homology"/>
<dbReference type="OrthoDB" id="1739893at2759"/>
<evidence type="ECO:0000256" key="6">
    <source>
        <dbReference type="ARBA" id="ARBA00023163"/>
    </source>
</evidence>
<keyword evidence="5" id="KW-0548">Nucleotidyltransferase</keyword>
<evidence type="ECO:0000256" key="2">
    <source>
        <dbReference type="ARBA" id="ARBA00012418"/>
    </source>
</evidence>
<dbReference type="Proteomes" id="UP001151529">
    <property type="component" value="Chromosome 6"/>
</dbReference>
<keyword evidence="3 8" id="KW-0240">DNA-directed RNA polymerase</keyword>
<dbReference type="EMBL" id="JAPFFL010000002">
    <property type="protein sequence ID" value="KAJ6742866.1"/>
    <property type="molecule type" value="Genomic_DNA"/>
</dbReference>
<dbReference type="Gene3D" id="3.90.1070.20">
    <property type="match status" value="1"/>
</dbReference>
<feature type="domain" description="RNA polymerase Rpb2" evidence="7">
    <location>
        <begin position="71"/>
        <end position="132"/>
    </location>
</feature>
<dbReference type="GO" id="GO:0003677">
    <property type="term" value="F:DNA binding"/>
    <property type="evidence" value="ECO:0007669"/>
    <property type="project" value="InterPro"/>
</dbReference>
<keyword evidence="4" id="KW-0808">Transferase</keyword>
<dbReference type="GO" id="GO:0006351">
    <property type="term" value="P:DNA-templated transcription"/>
    <property type="evidence" value="ECO:0007669"/>
    <property type="project" value="InterPro"/>
</dbReference>